<dbReference type="EMBL" id="JAQIZT010000007">
    <property type="protein sequence ID" value="KAJ6990087.1"/>
    <property type="molecule type" value="Genomic_DNA"/>
</dbReference>
<evidence type="ECO:0000313" key="1">
    <source>
        <dbReference type="EMBL" id="KAJ6990087.1"/>
    </source>
</evidence>
<dbReference type="AlphaFoldDB" id="A0AAD6QGT0"/>
<protein>
    <submittedName>
        <fullName evidence="1">Uncharacterized protein</fullName>
    </submittedName>
</protein>
<keyword evidence="2" id="KW-1185">Reference proteome</keyword>
<dbReference type="Proteomes" id="UP001164929">
    <property type="component" value="Chromosome 7"/>
</dbReference>
<gene>
    <name evidence="1" type="ORF">NC653_018575</name>
</gene>
<reference evidence="1" key="1">
    <citation type="journal article" date="2023" name="Mol. Ecol. Resour.">
        <title>Chromosome-level genome assembly of a triploid poplar Populus alba 'Berolinensis'.</title>
        <authorList>
            <person name="Chen S."/>
            <person name="Yu Y."/>
            <person name="Wang X."/>
            <person name="Wang S."/>
            <person name="Zhang T."/>
            <person name="Zhou Y."/>
            <person name="He R."/>
            <person name="Meng N."/>
            <person name="Wang Y."/>
            <person name="Liu W."/>
            <person name="Liu Z."/>
            <person name="Liu J."/>
            <person name="Guo Q."/>
            <person name="Huang H."/>
            <person name="Sederoff R.R."/>
            <person name="Wang G."/>
            <person name="Qu G."/>
            <person name="Chen S."/>
        </authorList>
    </citation>
    <scope>NUCLEOTIDE SEQUENCE</scope>
    <source>
        <strain evidence="1">SC-2020</strain>
    </source>
</reference>
<name>A0AAD6QGT0_9ROSI</name>
<comment type="caution">
    <text evidence="1">The sequence shown here is derived from an EMBL/GenBank/DDBJ whole genome shotgun (WGS) entry which is preliminary data.</text>
</comment>
<proteinExistence type="predicted"/>
<accession>A0AAD6QGT0</accession>
<evidence type="ECO:0000313" key="2">
    <source>
        <dbReference type="Proteomes" id="UP001164929"/>
    </source>
</evidence>
<sequence>MMSSHALTTASAGNSSRILSAKPEWDKLQARFIQSLSIEKERERRTAIPTHIASSLSFHPFGYHKLTEVGGEIFSFGSDIAGSPDNYVCRQRYLRSYVFTREEESNKSFVQKVKRLFKGKKKGEGKAKGKSGNTNSCSFYDTCYAASSESMFILKHMIIRSLGFLSRFTF</sequence>
<organism evidence="1 2">
    <name type="scientific">Populus alba x Populus x berolinensis</name>
    <dbReference type="NCBI Taxonomy" id="444605"/>
    <lineage>
        <taxon>Eukaryota</taxon>
        <taxon>Viridiplantae</taxon>
        <taxon>Streptophyta</taxon>
        <taxon>Embryophyta</taxon>
        <taxon>Tracheophyta</taxon>
        <taxon>Spermatophyta</taxon>
        <taxon>Magnoliopsida</taxon>
        <taxon>eudicotyledons</taxon>
        <taxon>Gunneridae</taxon>
        <taxon>Pentapetalae</taxon>
        <taxon>rosids</taxon>
        <taxon>fabids</taxon>
        <taxon>Malpighiales</taxon>
        <taxon>Salicaceae</taxon>
        <taxon>Saliceae</taxon>
        <taxon>Populus</taxon>
    </lineage>
</organism>